<keyword evidence="4" id="KW-1185">Reference proteome</keyword>
<dbReference type="Gene3D" id="3.40.50.720">
    <property type="entry name" value="NAD(P)-binding Rossmann-like Domain"/>
    <property type="match status" value="1"/>
</dbReference>
<dbReference type="SUPFAM" id="SSF51735">
    <property type="entry name" value="NAD(P)-binding Rossmann-fold domains"/>
    <property type="match status" value="1"/>
</dbReference>
<name>A0A1V2H0K3_9PROT</name>
<dbReference type="InterPro" id="IPR055170">
    <property type="entry name" value="GFO_IDH_MocA-like_dom"/>
</dbReference>
<dbReference type="OrthoDB" id="9776544at2"/>
<reference evidence="3 4" key="1">
    <citation type="submission" date="2016-10" db="EMBL/GenBank/DDBJ databases">
        <title>Draft Genome sequence of Roseomonas sp. strain M3.</title>
        <authorList>
            <person name="Subhash Y."/>
            <person name="Lee S."/>
        </authorList>
    </citation>
    <scope>NUCLEOTIDE SEQUENCE [LARGE SCALE GENOMIC DNA]</scope>
    <source>
        <strain evidence="3 4">M3</strain>
    </source>
</reference>
<dbReference type="GO" id="GO:0000166">
    <property type="term" value="F:nucleotide binding"/>
    <property type="evidence" value="ECO:0007669"/>
    <property type="project" value="InterPro"/>
</dbReference>
<dbReference type="SUPFAM" id="SSF55347">
    <property type="entry name" value="Glyceraldehyde-3-phosphate dehydrogenase-like, C-terminal domain"/>
    <property type="match status" value="1"/>
</dbReference>
<dbReference type="EMBL" id="MLCO01000166">
    <property type="protein sequence ID" value="ONG51416.1"/>
    <property type="molecule type" value="Genomic_DNA"/>
</dbReference>
<proteinExistence type="predicted"/>
<gene>
    <name evidence="3" type="ORF">BKE38_16215</name>
</gene>
<evidence type="ECO:0000259" key="2">
    <source>
        <dbReference type="Pfam" id="PF22725"/>
    </source>
</evidence>
<dbReference type="PANTHER" id="PTHR43377:SF1">
    <property type="entry name" value="BILIVERDIN REDUCTASE A"/>
    <property type="match status" value="1"/>
</dbReference>
<evidence type="ECO:0000313" key="4">
    <source>
        <dbReference type="Proteomes" id="UP000188879"/>
    </source>
</evidence>
<organism evidence="3 4">
    <name type="scientific">Teichococcus deserti</name>
    <dbReference type="NCBI Taxonomy" id="1817963"/>
    <lineage>
        <taxon>Bacteria</taxon>
        <taxon>Pseudomonadati</taxon>
        <taxon>Pseudomonadota</taxon>
        <taxon>Alphaproteobacteria</taxon>
        <taxon>Acetobacterales</taxon>
        <taxon>Roseomonadaceae</taxon>
        <taxon>Roseomonas</taxon>
    </lineage>
</organism>
<dbReference type="Proteomes" id="UP000188879">
    <property type="component" value="Unassembled WGS sequence"/>
</dbReference>
<dbReference type="Pfam" id="PF22725">
    <property type="entry name" value="GFO_IDH_MocA_C3"/>
    <property type="match status" value="1"/>
</dbReference>
<dbReference type="Pfam" id="PF01408">
    <property type="entry name" value="GFO_IDH_MocA"/>
    <property type="match status" value="1"/>
</dbReference>
<dbReference type="AlphaFoldDB" id="A0A1V2H0K3"/>
<evidence type="ECO:0000313" key="3">
    <source>
        <dbReference type="EMBL" id="ONG51416.1"/>
    </source>
</evidence>
<feature type="domain" description="Gfo/Idh/MocA-like oxidoreductase N-terminal" evidence="1">
    <location>
        <begin position="3"/>
        <end position="115"/>
    </location>
</feature>
<protein>
    <submittedName>
        <fullName evidence="3">Oxidoreductase</fullName>
    </submittedName>
</protein>
<comment type="caution">
    <text evidence="3">The sequence shown here is derived from an EMBL/GenBank/DDBJ whole genome shotgun (WGS) entry which is preliminary data.</text>
</comment>
<feature type="domain" description="GFO/IDH/MocA-like oxidoreductase" evidence="2">
    <location>
        <begin position="130"/>
        <end position="261"/>
    </location>
</feature>
<dbReference type="PANTHER" id="PTHR43377">
    <property type="entry name" value="BILIVERDIN REDUCTASE A"/>
    <property type="match status" value="1"/>
</dbReference>
<sequence length="380" mass="41472">MSRIAIIGMGFVADLYMRSLETFPGITLTAAYDTDPARRAAFASHWKAPVVESLQAVFDARPDLVLNLTNPGAHYEVSRACLEAGFSIYSEKPLATTVDHAEELHRLAAERGLQIASAPCSVLGEAAQTAWLAIRNGAIGTPRLVYAELDDGYITQAPYRDWISESGAPWPHQDEFAVGCTLEHAGYYLTWLMAIFGPIRQVAAASAHVSGVMLENGERPAPDFSVATLFFEGGMVARLTCSIIARHDHALRIFGETGTLELKECWANTASVRIRKRLRIRRRLVEAPLTYRFRIKAPTHPKVGRRGAASMNFMLGPAEMLEAMAAGRPARLGADFALHLTEVTLAIQDALDQGVAQPVRSRFAPIAPMPWAEQGGSYGL</sequence>
<evidence type="ECO:0000259" key="1">
    <source>
        <dbReference type="Pfam" id="PF01408"/>
    </source>
</evidence>
<dbReference type="InterPro" id="IPR000683">
    <property type="entry name" value="Gfo/Idh/MocA-like_OxRdtase_N"/>
</dbReference>
<dbReference type="InterPro" id="IPR051450">
    <property type="entry name" value="Gfo/Idh/MocA_Oxidoreductases"/>
</dbReference>
<dbReference type="InterPro" id="IPR036291">
    <property type="entry name" value="NAD(P)-bd_dom_sf"/>
</dbReference>
<accession>A0A1V2H0K3</accession>
<dbReference type="Gene3D" id="3.30.360.10">
    <property type="entry name" value="Dihydrodipicolinate Reductase, domain 2"/>
    <property type="match status" value="1"/>
</dbReference>
<dbReference type="RefSeq" id="WP_076958367.1">
    <property type="nucleotide sequence ID" value="NZ_MLCO01000166.1"/>
</dbReference>